<evidence type="ECO:0000256" key="1">
    <source>
        <dbReference type="ARBA" id="ARBA00008857"/>
    </source>
</evidence>
<gene>
    <name evidence="6" type="ORF">C3731_20425</name>
</gene>
<feature type="domain" description="Tyr recombinase" evidence="5">
    <location>
        <begin position="293"/>
        <end position="497"/>
    </location>
</feature>
<dbReference type="EMBL" id="PTRC01000049">
    <property type="protein sequence ID" value="PQA71750.1"/>
    <property type="molecule type" value="Genomic_DNA"/>
</dbReference>
<evidence type="ECO:0000256" key="2">
    <source>
        <dbReference type="ARBA" id="ARBA00022908"/>
    </source>
</evidence>
<comment type="similarity">
    <text evidence="1">Belongs to the 'phage' integrase family.</text>
</comment>
<dbReference type="OrthoDB" id="7354488at2"/>
<comment type="caution">
    <text evidence="6">The sequence shown here is derived from an EMBL/GenBank/DDBJ whole genome shotgun (WGS) entry which is preliminary data.</text>
</comment>
<dbReference type="AlphaFoldDB" id="A0A2S7IUZ7"/>
<dbReference type="InterPro" id="IPR002104">
    <property type="entry name" value="Integrase_catalytic"/>
</dbReference>
<protein>
    <recommendedName>
        <fullName evidence="5">Tyr recombinase domain-containing protein</fullName>
    </recommendedName>
</protein>
<dbReference type="PROSITE" id="PS51898">
    <property type="entry name" value="TYR_RECOMBINASE"/>
    <property type="match status" value="1"/>
</dbReference>
<dbReference type="RefSeq" id="WP_104757430.1">
    <property type="nucleotide sequence ID" value="NZ_PTRC01000049.1"/>
</dbReference>
<dbReference type="PANTHER" id="PTHR30349:SF64">
    <property type="entry name" value="PROPHAGE INTEGRASE INTD-RELATED"/>
    <property type="match status" value="1"/>
</dbReference>
<keyword evidence="4" id="KW-0233">DNA recombination</keyword>
<reference evidence="6 7" key="1">
    <citation type="submission" date="2018-02" db="EMBL/GenBank/DDBJ databases">
        <title>Draft genome sequence of Ochrobactrum oryzae found in Brazil.</title>
        <authorList>
            <person name="Cerdeira L."/>
            <person name="Andrade F."/>
            <person name="Zacariotto T."/>
            <person name="Barbosa B."/>
            <person name="Santos S."/>
            <person name="Cassetari V."/>
            <person name="Lincopan N."/>
        </authorList>
    </citation>
    <scope>NUCLEOTIDE SEQUENCE [LARGE SCALE GENOMIC DNA]</scope>
    <source>
        <strain evidence="6 7">OA447</strain>
    </source>
</reference>
<dbReference type="InterPro" id="IPR011010">
    <property type="entry name" value="DNA_brk_join_enz"/>
</dbReference>
<evidence type="ECO:0000313" key="6">
    <source>
        <dbReference type="EMBL" id="PQA71750.1"/>
    </source>
</evidence>
<dbReference type="Pfam" id="PF00589">
    <property type="entry name" value="Phage_integrase"/>
    <property type="match status" value="1"/>
</dbReference>
<dbReference type="InterPro" id="IPR010998">
    <property type="entry name" value="Integrase_recombinase_N"/>
</dbReference>
<dbReference type="PANTHER" id="PTHR30349">
    <property type="entry name" value="PHAGE INTEGRASE-RELATED"/>
    <property type="match status" value="1"/>
</dbReference>
<evidence type="ECO:0000256" key="3">
    <source>
        <dbReference type="ARBA" id="ARBA00023125"/>
    </source>
</evidence>
<evidence type="ECO:0000256" key="4">
    <source>
        <dbReference type="ARBA" id="ARBA00023172"/>
    </source>
</evidence>
<proteinExistence type="inferred from homology"/>
<organism evidence="6 7">
    <name type="scientific">Brucella oryzae</name>
    <dbReference type="NCBI Taxonomy" id="335286"/>
    <lineage>
        <taxon>Bacteria</taxon>
        <taxon>Pseudomonadati</taxon>
        <taxon>Pseudomonadota</taxon>
        <taxon>Alphaproteobacteria</taxon>
        <taxon>Hyphomicrobiales</taxon>
        <taxon>Brucellaceae</taxon>
        <taxon>Brucella/Ochrobactrum group</taxon>
        <taxon>Brucella</taxon>
    </lineage>
</organism>
<keyword evidence="7" id="KW-1185">Reference proteome</keyword>
<dbReference type="InterPro" id="IPR050090">
    <property type="entry name" value="Tyrosine_recombinase_XerCD"/>
</dbReference>
<keyword evidence="2" id="KW-0229">DNA integration</keyword>
<dbReference type="Proteomes" id="UP000238493">
    <property type="component" value="Unassembled WGS sequence"/>
</dbReference>
<name>A0A2S7IUZ7_9HYPH</name>
<evidence type="ECO:0000259" key="5">
    <source>
        <dbReference type="PROSITE" id="PS51898"/>
    </source>
</evidence>
<accession>A0A2S7IUZ7</accession>
<dbReference type="InterPro" id="IPR013762">
    <property type="entry name" value="Integrase-like_cat_sf"/>
</dbReference>
<sequence>MPSLRSIARNSRRHNSRAAKSHWIYATDEVLELYGITPNTLTAWKKQGLPAIRGVTDLYLGQDLNAFHTWYRRQKSRPLTLTEVYCVHCKQSHQLQINSYRIERNEADSPRLIMECPITGGDAYKFISPGEIDLIQREADLNSRNQEAHYNVDRLGSKTAIFPSVDAKTKNSDNFLIRRDYQIYLMGAEGFSQKTVIAALRHIAQFDNFTAHHNYSAITRDTVIAFKRALEAKRSTGTSDQCAASTIVHTLLDLKKFFHWLETVAPAKPMPKGLSIYFAPSRELSALAAVREEDRTTPSLEQVRTMILAMPAENFVQKRDQALLAFMLISGVRISALLTLQLQHIDLERRSIRQDPRVVKTKNSKAMQTAWFPVGDDIEAIFINWIAGLQTIHKNHSTPLFPRATDPIRRERSPDEIPPLLDQGTVRKIIKRACATVKLPYFNPHAIRRTLALLGNDLCNTAKLRKAWSQNLGHEHVATTDHYYAKLDIDEQLAAFDDIRTNVLRHDAHELVRLLPQLTAKQIAAITQVARGYTEADVLA</sequence>
<evidence type="ECO:0000313" key="7">
    <source>
        <dbReference type="Proteomes" id="UP000238493"/>
    </source>
</evidence>
<dbReference type="Gene3D" id="1.10.443.10">
    <property type="entry name" value="Intergrase catalytic core"/>
    <property type="match status" value="1"/>
</dbReference>
<keyword evidence="3" id="KW-0238">DNA-binding</keyword>
<dbReference type="Pfam" id="PF02899">
    <property type="entry name" value="Phage_int_SAM_1"/>
    <property type="match status" value="1"/>
</dbReference>
<dbReference type="Gene3D" id="1.10.150.130">
    <property type="match status" value="1"/>
</dbReference>
<dbReference type="GO" id="GO:0015074">
    <property type="term" value="P:DNA integration"/>
    <property type="evidence" value="ECO:0007669"/>
    <property type="project" value="UniProtKB-KW"/>
</dbReference>
<dbReference type="GO" id="GO:0003677">
    <property type="term" value="F:DNA binding"/>
    <property type="evidence" value="ECO:0007669"/>
    <property type="project" value="UniProtKB-KW"/>
</dbReference>
<dbReference type="GO" id="GO:0006310">
    <property type="term" value="P:DNA recombination"/>
    <property type="evidence" value="ECO:0007669"/>
    <property type="project" value="UniProtKB-KW"/>
</dbReference>
<dbReference type="CDD" id="cd00397">
    <property type="entry name" value="DNA_BRE_C"/>
    <property type="match status" value="1"/>
</dbReference>
<dbReference type="SUPFAM" id="SSF56349">
    <property type="entry name" value="DNA breaking-rejoining enzymes"/>
    <property type="match status" value="1"/>
</dbReference>
<dbReference type="InterPro" id="IPR004107">
    <property type="entry name" value="Integrase_SAM-like_N"/>
</dbReference>